<comment type="caution">
    <text evidence="8">The sequence shown here is derived from an EMBL/GenBank/DDBJ whole genome shotgun (WGS) entry which is preliminary data.</text>
</comment>
<dbReference type="Pfam" id="PF13520">
    <property type="entry name" value="AA_permease_2"/>
    <property type="match status" value="2"/>
</dbReference>
<dbReference type="InterPro" id="IPR050598">
    <property type="entry name" value="AminoAcid_Transporter"/>
</dbReference>
<accession>A0A813WBE3</accession>
<feature type="repeat" description="TPR" evidence="5">
    <location>
        <begin position="1035"/>
        <end position="1068"/>
    </location>
</feature>
<dbReference type="InterPro" id="IPR019734">
    <property type="entry name" value="TPR_rpt"/>
</dbReference>
<keyword evidence="5" id="KW-0802">TPR repeat</keyword>
<dbReference type="Proteomes" id="UP000663829">
    <property type="component" value="Unassembled WGS sequence"/>
</dbReference>
<dbReference type="InterPro" id="IPR011990">
    <property type="entry name" value="TPR-like_helical_dom_sf"/>
</dbReference>
<keyword evidence="10" id="KW-1185">Reference proteome</keyword>
<organism evidence="8 10">
    <name type="scientific">Didymodactylos carnosus</name>
    <dbReference type="NCBI Taxonomy" id="1234261"/>
    <lineage>
        <taxon>Eukaryota</taxon>
        <taxon>Metazoa</taxon>
        <taxon>Spiralia</taxon>
        <taxon>Gnathifera</taxon>
        <taxon>Rotifera</taxon>
        <taxon>Eurotatoria</taxon>
        <taxon>Bdelloidea</taxon>
        <taxon>Philodinida</taxon>
        <taxon>Philodinidae</taxon>
        <taxon>Didymodactylos</taxon>
    </lineage>
</organism>
<proteinExistence type="predicted"/>
<dbReference type="EMBL" id="CAJNOQ010000964">
    <property type="protein sequence ID" value="CAF0855467.1"/>
    <property type="molecule type" value="Genomic_DNA"/>
</dbReference>
<keyword evidence="2 7" id="KW-0812">Transmembrane</keyword>
<evidence type="ECO:0000256" key="2">
    <source>
        <dbReference type="ARBA" id="ARBA00022692"/>
    </source>
</evidence>
<dbReference type="InterPro" id="IPR002293">
    <property type="entry name" value="AA/rel_permease1"/>
</dbReference>
<gene>
    <name evidence="8" type="ORF">GPM918_LOCUS6304</name>
    <name evidence="9" type="ORF">SRO942_LOCUS6304</name>
</gene>
<feature type="repeat" description="TPR" evidence="5">
    <location>
        <begin position="993"/>
        <end position="1026"/>
    </location>
</feature>
<dbReference type="Gene3D" id="1.20.1740.10">
    <property type="entry name" value="Amino acid/polyamine transporter I"/>
    <property type="match status" value="1"/>
</dbReference>
<dbReference type="SUPFAM" id="SSF56399">
    <property type="entry name" value="ADP-ribosylation"/>
    <property type="match status" value="1"/>
</dbReference>
<keyword evidence="3 7" id="KW-1133">Transmembrane helix</keyword>
<protein>
    <submittedName>
        <fullName evidence="8">Uncharacterized protein</fullName>
    </submittedName>
</protein>
<evidence type="ECO:0000256" key="3">
    <source>
        <dbReference type="ARBA" id="ARBA00022989"/>
    </source>
</evidence>
<dbReference type="PROSITE" id="PS50293">
    <property type="entry name" value="TPR_REGION"/>
    <property type="match status" value="2"/>
</dbReference>
<dbReference type="OrthoDB" id="5982228at2759"/>
<feature type="transmembrane region" description="Helical" evidence="7">
    <location>
        <begin position="361"/>
        <end position="383"/>
    </location>
</feature>
<dbReference type="Gene3D" id="3.90.176.10">
    <property type="entry name" value="Toxin ADP-ribosyltransferase, Chain A, domain 1"/>
    <property type="match status" value="1"/>
</dbReference>
<dbReference type="PROSITE" id="PS50005">
    <property type="entry name" value="TPR"/>
    <property type="match status" value="3"/>
</dbReference>
<feature type="transmembrane region" description="Helical" evidence="7">
    <location>
        <begin position="228"/>
        <end position="244"/>
    </location>
</feature>
<keyword evidence="4 7" id="KW-0472">Membrane</keyword>
<dbReference type="Proteomes" id="UP000681722">
    <property type="component" value="Unassembled WGS sequence"/>
</dbReference>
<dbReference type="PANTHER" id="PTHR11785">
    <property type="entry name" value="AMINO ACID TRANSPORTER"/>
    <property type="match status" value="1"/>
</dbReference>
<feature type="transmembrane region" description="Helical" evidence="7">
    <location>
        <begin position="319"/>
        <end position="340"/>
    </location>
</feature>
<sequence length="1091" mass="124082">MDNIAYSHSSDATDRSTPTHRKASGVSSTASQNKNPHRRISTGSVLNNDRASIVLPTDKTTLKRHLNLFSGVCFIVGIIIGSGIFVSPKGVLRRTESVGLCLIIWVGCGVVSLLGALCYAEIGTVIPKSGAELAYMKEGIGSVHPITGDVLAFVFNWANTFVLKPSSLAVLVLTFSQYFLSGIMDAGIVRLGQGHTEHLQNGFSGTTRKPLAVALGTCLSDTFLKIKTLLMSCLIAFYSGLWAYDGWNSLNSVTEELKNPKRNLWLAIVLAVPSVTMLYLLTNISYFTVLSKAELLSSSAVAVSWGEVVLGPAVRVLPILIGISALGSANGSLFTAARYCMVGARYGYLPEVFACIQRSRLTPLPGIVLQGTLAIIFCIPSNIDQLIDFFSFVAWTILMRNMIESPTENSQYSAEKRPALPVRTACYVTVCYSMLRGVTVTEAPDNETNIKINDITKELRKTINFVKSFSTCQQCQKYIEQTEEDNMILVVAHTLCREILSAIHDLKQVCAVYVHETKDDYYDWSIIYKKVQGVFVKFNDLCSKLTKDQLIREKKTENTISVIIFNRNETDTTHMNLKVDNGNFMWFQLFIETLLRMEQTIESKLELVELCKEYYTGNQRGLELLHEFEETYRSDDAIRWYTRECCFYRLLNKALRIRNIELLFSCRFLISDIFKQLKEAQRSNHDHLIIQGYRGQLISKDELIKMESSIGEFISISSFLSTSRSREHALGFIASGVGDDEEHLAPVLFEIQAHTYLQDTKPFADIKHLSYFHDEEEVLFMLGTVFRIKSVIYDSVWTVQLTLCSENDHELKEIFAYIKKEMSIEADFFSLGRSLRVMSEYKMAKKYYERILNELLIANADYTNMAHCYDGLGFVALGEADYQLALKNYEKAFSLRLNSFNNLSDPHIGYSHLFIATVLDKLKDYDQSLAHYRETLNIWLKCYGYYHENIAWCLGNMGNVYCLQEQYKMALTSIEQSQEIMEKILPQEHPNRAWSYYNLGDVFVSQNNYSKALFNYRKALELRLRTLPSNHYSIADTYNSIGHVYELTGEYELALEQYKQALKIRQSLLSSTHPFILIINDNIQRMIERIR</sequence>
<dbReference type="AlphaFoldDB" id="A0A813WBE3"/>
<evidence type="ECO:0000313" key="10">
    <source>
        <dbReference type="Proteomes" id="UP000663829"/>
    </source>
</evidence>
<comment type="subcellular location">
    <subcellularLocation>
        <location evidence="1">Membrane</location>
        <topology evidence="1">Multi-pass membrane protein</topology>
    </subcellularLocation>
</comment>
<evidence type="ECO:0000256" key="7">
    <source>
        <dbReference type="SAM" id="Phobius"/>
    </source>
</evidence>
<feature type="region of interest" description="Disordered" evidence="6">
    <location>
        <begin position="1"/>
        <end position="42"/>
    </location>
</feature>
<dbReference type="Pfam" id="PF00515">
    <property type="entry name" value="TPR_1"/>
    <property type="match status" value="1"/>
</dbReference>
<dbReference type="Pfam" id="PF13424">
    <property type="entry name" value="TPR_12"/>
    <property type="match status" value="1"/>
</dbReference>
<feature type="transmembrane region" description="Helical" evidence="7">
    <location>
        <begin position="66"/>
        <end position="85"/>
    </location>
</feature>
<dbReference type="GO" id="GO:0016020">
    <property type="term" value="C:membrane"/>
    <property type="evidence" value="ECO:0007669"/>
    <property type="project" value="UniProtKB-SubCell"/>
</dbReference>
<evidence type="ECO:0000256" key="1">
    <source>
        <dbReference type="ARBA" id="ARBA00004141"/>
    </source>
</evidence>
<dbReference type="Gene3D" id="1.25.40.10">
    <property type="entry name" value="Tetratricopeptide repeat domain"/>
    <property type="match status" value="2"/>
</dbReference>
<evidence type="ECO:0000313" key="9">
    <source>
        <dbReference type="EMBL" id="CAF3643228.1"/>
    </source>
</evidence>
<feature type="compositionally biased region" description="Polar residues" evidence="6">
    <location>
        <begin position="25"/>
        <end position="34"/>
    </location>
</feature>
<feature type="transmembrane region" description="Helical" evidence="7">
    <location>
        <begin position="97"/>
        <end position="120"/>
    </location>
</feature>
<dbReference type="SUPFAM" id="SSF48452">
    <property type="entry name" value="TPR-like"/>
    <property type="match status" value="2"/>
</dbReference>
<evidence type="ECO:0000256" key="6">
    <source>
        <dbReference type="SAM" id="MobiDB-lite"/>
    </source>
</evidence>
<name>A0A813WBE3_9BILA</name>
<feature type="transmembrane region" description="Helical" evidence="7">
    <location>
        <begin position="264"/>
        <end position="281"/>
    </location>
</feature>
<dbReference type="EMBL" id="CAJOBC010000964">
    <property type="protein sequence ID" value="CAF3643228.1"/>
    <property type="molecule type" value="Genomic_DNA"/>
</dbReference>
<evidence type="ECO:0000313" key="8">
    <source>
        <dbReference type="EMBL" id="CAF0855467.1"/>
    </source>
</evidence>
<dbReference type="PROSITE" id="PS51996">
    <property type="entry name" value="TR_MART"/>
    <property type="match status" value="1"/>
</dbReference>
<evidence type="ECO:0000256" key="4">
    <source>
        <dbReference type="ARBA" id="ARBA00023136"/>
    </source>
</evidence>
<feature type="repeat" description="TPR" evidence="5">
    <location>
        <begin position="866"/>
        <end position="899"/>
    </location>
</feature>
<dbReference type="GO" id="GO:0015179">
    <property type="term" value="F:L-amino acid transmembrane transporter activity"/>
    <property type="evidence" value="ECO:0007669"/>
    <property type="project" value="TreeGrafter"/>
</dbReference>
<dbReference type="SMART" id="SM00028">
    <property type="entry name" value="TPR"/>
    <property type="match status" value="6"/>
</dbReference>
<evidence type="ECO:0000256" key="5">
    <source>
        <dbReference type="PROSITE-ProRule" id="PRU00339"/>
    </source>
</evidence>
<feature type="compositionally biased region" description="Polar residues" evidence="6">
    <location>
        <begin position="1"/>
        <end position="10"/>
    </location>
</feature>
<dbReference type="PANTHER" id="PTHR11785:SF512">
    <property type="entry name" value="SOBREMESA, ISOFORM B"/>
    <property type="match status" value="1"/>
</dbReference>
<reference evidence="8" key="1">
    <citation type="submission" date="2021-02" db="EMBL/GenBank/DDBJ databases">
        <authorList>
            <person name="Nowell W R."/>
        </authorList>
    </citation>
    <scope>NUCLEOTIDE SEQUENCE</scope>
</reference>